<reference evidence="1 2" key="1">
    <citation type="submission" date="2018-04" db="EMBL/GenBank/DDBJ databases">
        <title>Genomic Encyclopedia of Type Strains, Phase IV (KMG-IV): sequencing the most valuable type-strain genomes for metagenomic binning, comparative biology and taxonomic classification.</title>
        <authorList>
            <person name="Goeker M."/>
        </authorList>
    </citation>
    <scope>NUCLEOTIDE SEQUENCE [LARGE SCALE GENOMIC DNA]</scope>
    <source>
        <strain evidence="1 2">DSM 28688</strain>
    </source>
</reference>
<protein>
    <recommendedName>
        <fullName evidence="3">Cytochrome P450</fullName>
    </recommendedName>
</protein>
<gene>
    <name evidence="1" type="ORF">C8D92_110117</name>
</gene>
<dbReference type="Proteomes" id="UP000245887">
    <property type="component" value="Unassembled WGS sequence"/>
</dbReference>
<dbReference type="SUPFAM" id="SSF48264">
    <property type="entry name" value="Cytochrome P450"/>
    <property type="match status" value="1"/>
</dbReference>
<proteinExistence type="predicted"/>
<evidence type="ECO:0000313" key="2">
    <source>
        <dbReference type="Proteomes" id="UP000245887"/>
    </source>
</evidence>
<organism evidence="1 2">
    <name type="scientific">Tamilnaduibacter salinus</name>
    <dbReference type="NCBI Taxonomy" id="1484056"/>
    <lineage>
        <taxon>Bacteria</taxon>
        <taxon>Pseudomonadati</taxon>
        <taxon>Pseudomonadota</taxon>
        <taxon>Gammaproteobacteria</taxon>
        <taxon>Pseudomonadales</taxon>
        <taxon>Marinobacteraceae</taxon>
        <taxon>Tamilnaduibacter</taxon>
    </lineage>
</organism>
<accession>A0A2U1CTL9</accession>
<evidence type="ECO:0000313" key="1">
    <source>
        <dbReference type="EMBL" id="PVY70086.1"/>
    </source>
</evidence>
<dbReference type="GO" id="GO:0004497">
    <property type="term" value="F:monooxygenase activity"/>
    <property type="evidence" value="ECO:0007669"/>
    <property type="project" value="InterPro"/>
</dbReference>
<dbReference type="Gene3D" id="1.10.630.10">
    <property type="entry name" value="Cytochrome P450"/>
    <property type="match status" value="1"/>
</dbReference>
<dbReference type="GO" id="GO:0005506">
    <property type="term" value="F:iron ion binding"/>
    <property type="evidence" value="ECO:0007669"/>
    <property type="project" value="InterPro"/>
</dbReference>
<dbReference type="GO" id="GO:0016705">
    <property type="term" value="F:oxidoreductase activity, acting on paired donors, with incorporation or reduction of molecular oxygen"/>
    <property type="evidence" value="ECO:0007669"/>
    <property type="project" value="InterPro"/>
</dbReference>
<evidence type="ECO:0008006" key="3">
    <source>
        <dbReference type="Google" id="ProtNLM"/>
    </source>
</evidence>
<dbReference type="GO" id="GO:0020037">
    <property type="term" value="F:heme binding"/>
    <property type="evidence" value="ECO:0007669"/>
    <property type="project" value="InterPro"/>
</dbReference>
<comment type="caution">
    <text evidence="1">The sequence shown here is derived from an EMBL/GenBank/DDBJ whole genome shotgun (WGS) entry which is preliminary data.</text>
</comment>
<dbReference type="AlphaFoldDB" id="A0A2U1CTL9"/>
<name>A0A2U1CTL9_9GAMM</name>
<sequence length="66" mass="7383">MSDVGPQGADVTHSSGNRLAELQLRILWEELLARFEAIDVVSEPKCVQSNFVRGYSEMMVRLTCKA</sequence>
<dbReference type="EMBL" id="QEKQ01000010">
    <property type="protein sequence ID" value="PVY70086.1"/>
    <property type="molecule type" value="Genomic_DNA"/>
</dbReference>
<dbReference type="InterPro" id="IPR036396">
    <property type="entry name" value="Cyt_P450_sf"/>
</dbReference>